<dbReference type="InParanoid" id="A0A1S3J9Q1"/>
<dbReference type="Gene3D" id="3.80.10.10">
    <property type="entry name" value="Ribonuclease Inhibitor"/>
    <property type="match status" value="2"/>
</dbReference>
<dbReference type="Pfam" id="PF13855">
    <property type="entry name" value="LRR_8"/>
    <property type="match status" value="2"/>
</dbReference>
<dbReference type="PROSITE" id="PS50011">
    <property type="entry name" value="PROTEIN_KINASE_DOM"/>
    <property type="match status" value="1"/>
</dbReference>
<evidence type="ECO:0000256" key="14">
    <source>
        <dbReference type="SAM" id="SignalP"/>
    </source>
</evidence>
<dbReference type="OrthoDB" id="5984265at2759"/>
<keyword evidence="7 12" id="KW-0547">Nucleotide-binding</keyword>
<dbReference type="InterPro" id="IPR050122">
    <property type="entry name" value="RTK"/>
</dbReference>
<dbReference type="PRINTS" id="PR00109">
    <property type="entry name" value="TYRKINASE"/>
</dbReference>
<dbReference type="FunFam" id="1.10.510.10:FF:000554">
    <property type="entry name" value="Predicted protein"/>
    <property type="match status" value="1"/>
</dbReference>
<evidence type="ECO:0000256" key="4">
    <source>
        <dbReference type="ARBA" id="ARBA00022679"/>
    </source>
</evidence>
<keyword evidence="2" id="KW-0597">Phosphoprotein</keyword>
<evidence type="ECO:0000313" key="17">
    <source>
        <dbReference type="RefSeq" id="XP_013407048.2"/>
    </source>
</evidence>
<keyword evidence="10" id="KW-0829">Tyrosine-protein kinase</keyword>
<keyword evidence="4" id="KW-0808">Transferase</keyword>
<dbReference type="GO" id="GO:0005886">
    <property type="term" value="C:plasma membrane"/>
    <property type="evidence" value="ECO:0007669"/>
    <property type="project" value="TreeGrafter"/>
</dbReference>
<evidence type="ECO:0000256" key="7">
    <source>
        <dbReference type="ARBA" id="ARBA00022741"/>
    </source>
</evidence>
<dbReference type="GO" id="GO:0043235">
    <property type="term" value="C:receptor complex"/>
    <property type="evidence" value="ECO:0007669"/>
    <property type="project" value="TreeGrafter"/>
</dbReference>
<proteinExistence type="predicted"/>
<dbReference type="Gene3D" id="1.10.510.10">
    <property type="entry name" value="Transferase(Phosphotransferase) domain 1"/>
    <property type="match status" value="1"/>
</dbReference>
<dbReference type="FunFam" id="3.80.10.10:FF:001164">
    <property type="entry name" value="GH01279p"/>
    <property type="match status" value="1"/>
</dbReference>
<dbReference type="InterPro" id="IPR009030">
    <property type="entry name" value="Growth_fac_rcpt_cys_sf"/>
</dbReference>
<evidence type="ECO:0000256" key="5">
    <source>
        <dbReference type="ARBA" id="ARBA00022729"/>
    </source>
</evidence>
<name>A0A1S3J9Q1_LINAN</name>
<dbReference type="PROSITE" id="PS00107">
    <property type="entry name" value="PROTEIN_KINASE_ATP"/>
    <property type="match status" value="1"/>
</dbReference>
<dbReference type="SUPFAM" id="SSF56112">
    <property type="entry name" value="Protein kinase-like (PK-like)"/>
    <property type="match status" value="1"/>
</dbReference>
<keyword evidence="6" id="KW-0677">Repeat</keyword>
<evidence type="ECO:0000256" key="3">
    <source>
        <dbReference type="ARBA" id="ARBA00022614"/>
    </source>
</evidence>
<comment type="catalytic activity">
    <reaction evidence="11">
        <text>L-tyrosyl-[protein] + ATP = O-phospho-L-tyrosyl-[protein] + ADP + H(+)</text>
        <dbReference type="Rhea" id="RHEA:10596"/>
        <dbReference type="Rhea" id="RHEA-COMP:10136"/>
        <dbReference type="Rhea" id="RHEA-COMP:20101"/>
        <dbReference type="ChEBI" id="CHEBI:15378"/>
        <dbReference type="ChEBI" id="CHEBI:30616"/>
        <dbReference type="ChEBI" id="CHEBI:46858"/>
        <dbReference type="ChEBI" id="CHEBI:61978"/>
        <dbReference type="ChEBI" id="CHEBI:456216"/>
        <dbReference type="EC" id="2.7.10.1"/>
    </reaction>
</comment>
<gene>
    <name evidence="17" type="primary">LOC106171307</name>
</gene>
<dbReference type="GO" id="GO:0005524">
    <property type="term" value="F:ATP binding"/>
    <property type="evidence" value="ECO:0007669"/>
    <property type="project" value="UniProtKB-UniRule"/>
</dbReference>
<dbReference type="SUPFAM" id="SSF57184">
    <property type="entry name" value="Growth factor receptor domain"/>
    <property type="match status" value="1"/>
</dbReference>
<dbReference type="GO" id="GO:0004714">
    <property type="term" value="F:transmembrane receptor protein tyrosine kinase activity"/>
    <property type="evidence" value="ECO:0007669"/>
    <property type="project" value="UniProtKB-EC"/>
</dbReference>
<keyword evidence="3" id="KW-0433">Leucine-rich repeat</keyword>
<dbReference type="CDD" id="cd00192">
    <property type="entry name" value="PTKc"/>
    <property type="match status" value="1"/>
</dbReference>
<dbReference type="SMART" id="SM00369">
    <property type="entry name" value="LRR_TYP"/>
    <property type="match status" value="9"/>
</dbReference>
<keyword evidence="13" id="KW-0472">Membrane</keyword>
<dbReference type="SUPFAM" id="SSF52058">
    <property type="entry name" value="L domain-like"/>
    <property type="match status" value="1"/>
</dbReference>
<dbReference type="InterPro" id="IPR011009">
    <property type="entry name" value="Kinase-like_dom_sf"/>
</dbReference>
<evidence type="ECO:0000256" key="12">
    <source>
        <dbReference type="PROSITE-ProRule" id="PRU10141"/>
    </source>
</evidence>
<organism evidence="16 17">
    <name type="scientific">Lingula anatina</name>
    <name type="common">Brachiopod</name>
    <name type="synonym">Lingula unguis</name>
    <dbReference type="NCBI Taxonomy" id="7574"/>
    <lineage>
        <taxon>Eukaryota</taxon>
        <taxon>Metazoa</taxon>
        <taxon>Spiralia</taxon>
        <taxon>Lophotrochozoa</taxon>
        <taxon>Brachiopoda</taxon>
        <taxon>Linguliformea</taxon>
        <taxon>Lingulata</taxon>
        <taxon>Lingulida</taxon>
        <taxon>Linguloidea</taxon>
        <taxon>Lingulidae</taxon>
        <taxon>Lingula</taxon>
    </lineage>
</organism>
<feature type="chain" id="PRO_5015158480" evidence="14">
    <location>
        <begin position="27"/>
        <end position="969"/>
    </location>
</feature>
<evidence type="ECO:0000256" key="13">
    <source>
        <dbReference type="SAM" id="Phobius"/>
    </source>
</evidence>
<dbReference type="GeneID" id="106171307"/>
<protein>
    <submittedName>
        <fullName evidence="17">Protein slit-like</fullName>
    </submittedName>
</protein>
<dbReference type="PROSITE" id="PS51450">
    <property type="entry name" value="LRR"/>
    <property type="match status" value="5"/>
</dbReference>
<dbReference type="STRING" id="7574.A0A1S3J9Q1"/>
<dbReference type="InterPro" id="IPR032675">
    <property type="entry name" value="LRR_dom_sf"/>
</dbReference>
<evidence type="ECO:0000256" key="9">
    <source>
        <dbReference type="ARBA" id="ARBA00022840"/>
    </source>
</evidence>
<dbReference type="InterPro" id="IPR008266">
    <property type="entry name" value="Tyr_kinase_AS"/>
</dbReference>
<evidence type="ECO:0000256" key="1">
    <source>
        <dbReference type="ARBA" id="ARBA00004479"/>
    </source>
</evidence>
<keyword evidence="8" id="KW-0418">Kinase</keyword>
<dbReference type="KEGG" id="lak:106171307"/>
<dbReference type="InterPro" id="IPR001611">
    <property type="entry name" value="Leu-rich_rpt"/>
</dbReference>
<evidence type="ECO:0000256" key="11">
    <source>
        <dbReference type="ARBA" id="ARBA00051243"/>
    </source>
</evidence>
<dbReference type="PANTHER" id="PTHR24416:SF622">
    <property type="entry name" value="PROTEIN KINASE DOMAIN-CONTAINING PROTEIN"/>
    <property type="match status" value="1"/>
</dbReference>
<evidence type="ECO:0000256" key="10">
    <source>
        <dbReference type="ARBA" id="ARBA00023137"/>
    </source>
</evidence>
<dbReference type="SMART" id="SM00219">
    <property type="entry name" value="TyrKc"/>
    <property type="match status" value="1"/>
</dbReference>
<dbReference type="InterPro" id="IPR000719">
    <property type="entry name" value="Prot_kinase_dom"/>
</dbReference>
<dbReference type="Pfam" id="PF07714">
    <property type="entry name" value="PK_Tyr_Ser-Thr"/>
    <property type="match status" value="1"/>
</dbReference>
<keyword evidence="9 12" id="KW-0067">ATP-binding</keyword>
<dbReference type="Proteomes" id="UP000085678">
    <property type="component" value="Unplaced"/>
</dbReference>
<dbReference type="InterPro" id="IPR001245">
    <property type="entry name" value="Ser-Thr/Tyr_kinase_cat_dom"/>
</dbReference>
<dbReference type="SMART" id="SM00365">
    <property type="entry name" value="LRR_SD22"/>
    <property type="match status" value="5"/>
</dbReference>
<dbReference type="SMART" id="SM01411">
    <property type="entry name" value="Ephrin_rec_like"/>
    <property type="match status" value="3"/>
</dbReference>
<evidence type="ECO:0000256" key="2">
    <source>
        <dbReference type="ARBA" id="ARBA00022553"/>
    </source>
</evidence>
<dbReference type="Gene3D" id="2.10.50.10">
    <property type="entry name" value="Tumor Necrosis Factor Receptor, subunit A, domain 2"/>
    <property type="match status" value="2"/>
</dbReference>
<dbReference type="Pfam" id="PF00560">
    <property type="entry name" value="LRR_1"/>
    <property type="match status" value="1"/>
</dbReference>
<feature type="domain" description="Protein kinase" evidence="15">
    <location>
        <begin position="721"/>
        <end position="969"/>
    </location>
</feature>
<keyword evidence="5 14" id="KW-0732">Signal</keyword>
<keyword evidence="13" id="KW-0812">Transmembrane</keyword>
<evidence type="ECO:0000256" key="6">
    <source>
        <dbReference type="ARBA" id="ARBA00022737"/>
    </source>
</evidence>
<dbReference type="RefSeq" id="XP_013407048.2">
    <property type="nucleotide sequence ID" value="XM_013551594.2"/>
</dbReference>
<evidence type="ECO:0000259" key="15">
    <source>
        <dbReference type="PROSITE" id="PS50011"/>
    </source>
</evidence>
<keyword evidence="16" id="KW-1185">Reference proteome</keyword>
<dbReference type="InterPro" id="IPR000483">
    <property type="entry name" value="Cys-rich_flank_reg_C"/>
</dbReference>
<feature type="signal peptide" evidence="14">
    <location>
        <begin position="1"/>
        <end position="26"/>
    </location>
</feature>
<dbReference type="AlphaFoldDB" id="A0A1S3J9Q1"/>
<dbReference type="PANTHER" id="PTHR24416">
    <property type="entry name" value="TYROSINE-PROTEIN KINASE RECEPTOR"/>
    <property type="match status" value="1"/>
</dbReference>
<dbReference type="InterPro" id="IPR003591">
    <property type="entry name" value="Leu-rich_rpt_typical-subtyp"/>
</dbReference>
<comment type="subcellular location">
    <subcellularLocation>
        <location evidence="1">Membrane</location>
        <topology evidence="1">Single-pass type I membrane protein</topology>
    </subcellularLocation>
</comment>
<feature type="binding site" evidence="12">
    <location>
        <position position="755"/>
    </location>
    <ligand>
        <name>ATP</name>
        <dbReference type="ChEBI" id="CHEBI:30616"/>
    </ligand>
</feature>
<evidence type="ECO:0000256" key="8">
    <source>
        <dbReference type="ARBA" id="ARBA00022777"/>
    </source>
</evidence>
<dbReference type="SMART" id="SM00082">
    <property type="entry name" value="LRRCT"/>
    <property type="match status" value="1"/>
</dbReference>
<dbReference type="InterPro" id="IPR020635">
    <property type="entry name" value="Tyr_kinase_cat_dom"/>
</dbReference>
<dbReference type="Gene3D" id="3.30.200.20">
    <property type="entry name" value="Phosphorylase Kinase, domain 1"/>
    <property type="match status" value="1"/>
</dbReference>
<dbReference type="GO" id="GO:0007169">
    <property type="term" value="P:cell surface receptor protein tyrosine kinase signaling pathway"/>
    <property type="evidence" value="ECO:0007669"/>
    <property type="project" value="TreeGrafter"/>
</dbReference>
<dbReference type="PROSITE" id="PS00109">
    <property type="entry name" value="PROTEIN_KINASE_TYR"/>
    <property type="match status" value="1"/>
</dbReference>
<accession>A0A1S3J9Q1</accession>
<dbReference type="InterPro" id="IPR017441">
    <property type="entry name" value="Protein_kinase_ATP_BS"/>
</dbReference>
<sequence>MPSGHWSPLVIRLCCILTVIIMTTDRLSISGQSTRSCPEVCRCRNERYAGLTTDCSFTGGGMNASVWRDISPRTKKLLLSGNGLSALPRGAFGNIGNLQMLSLSDNKFADLADLVAVMSKNATSSILNMNLAGNRLKYIAHGAFAELTVLESLLLNDNVIEKLEPESMRNTSRLVTLEISGNFLRELHNDTFKYCTNLQHLTLKRNPLVSIDDHAFSTIKHLKTLDLSACGLGRHNITNTFQNLSSLETLMLDNNEISDLPEGALKGTNSLTTLWAVNNSMVKFPLSAIRGLKSLTTLYLSNNKIQVVPANLSELVALKYLYLDDNEIHTFEDGSLQGLHRLTTLWLSRNKISYLPESFQDRFNHLEYGNVPLSKNPMSCDCHMVWFARWVRRKSGFIVPEPVCAEPAKLKGISMATVPLEDMLCSTTPVLCNVQDPNCQKLCGNKTSCFVCPAGSYGTISKDMSAMSCTSCPAFSTSPLGSRSLGDCQCREGYAQNGTTALCTACPKDTYKPTIGPGQCLGCRNGSSTFYEASPHCDCQPGFTLNKNKECTACPENSFKEYPGPGACTVCPAFSESSVASVSFIDCNCTYGEFQSTHQKFGKCQEYVGQEKVLMRLQTPPPGYKVDLVPVINNSVEQRQEPNHTVGMVLGVITGLAGMVILGIMTALFLFRRNKKASKFSVNDLYDEASEPALSIRHHSVDNLYFDKKQYLQWEFPKKNLKIGRILGQGAFGQVHEAWAEGLDSVVKPEKVAVKTLRERATAEEKEALKVELDQMIYVGNHPNVINLLGACTYGGQLLIIMEYAAHGNLLNYLKNKSLQLDFAYRDATNPLIVTEDKDILSFAWQIAKGMSHLESLKCIHRDLAARNILISETMVAKVSDFGLAREAYESGYYFKESKGRLPFRWMSPESLLSGQYTTKSDVWSYGVVLWEMATLGGTPYPGIPPEQMYEMLRSGYRMPRPEHCGQEM</sequence>
<evidence type="ECO:0000313" key="16">
    <source>
        <dbReference type="Proteomes" id="UP000085678"/>
    </source>
</evidence>
<reference evidence="17" key="1">
    <citation type="submission" date="2025-08" db="UniProtKB">
        <authorList>
            <consortium name="RefSeq"/>
        </authorList>
    </citation>
    <scope>IDENTIFICATION</scope>
    <source>
        <tissue evidence="17">Gonads</tissue>
    </source>
</reference>
<dbReference type="SMART" id="SM00364">
    <property type="entry name" value="LRR_BAC"/>
    <property type="match status" value="3"/>
</dbReference>
<feature type="transmembrane region" description="Helical" evidence="13">
    <location>
        <begin position="648"/>
        <end position="671"/>
    </location>
</feature>
<keyword evidence="13" id="KW-1133">Transmembrane helix</keyword>